<name>A0A1F6U5Q4_9PROT</name>
<organism evidence="2 3">
    <name type="scientific">Candidatus Muproteobacteria bacterium RIFCSPLOWO2_01_FULL_60_18</name>
    <dbReference type="NCBI Taxonomy" id="1817768"/>
    <lineage>
        <taxon>Bacteria</taxon>
        <taxon>Pseudomonadati</taxon>
        <taxon>Pseudomonadota</taxon>
        <taxon>Candidatus Muproteobacteria</taxon>
    </lineage>
</organism>
<dbReference type="PANTHER" id="PTHR45950">
    <property type="entry name" value="HOMEOBOX-LEUCINE ZIPPER PROTEIN ATHB-14"/>
    <property type="match status" value="1"/>
</dbReference>
<evidence type="ECO:0000259" key="1">
    <source>
        <dbReference type="Pfam" id="PF08670"/>
    </source>
</evidence>
<dbReference type="Proteomes" id="UP000179037">
    <property type="component" value="Unassembled WGS sequence"/>
</dbReference>
<dbReference type="InterPro" id="IPR013978">
    <property type="entry name" value="MEKHLA"/>
</dbReference>
<feature type="domain" description="MEKHLA" evidence="1">
    <location>
        <begin position="14"/>
        <end position="153"/>
    </location>
</feature>
<dbReference type="Pfam" id="PF08670">
    <property type="entry name" value="MEKHLA"/>
    <property type="match status" value="1"/>
</dbReference>
<dbReference type="InterPro" id="IPR044830">
    <property type="entry name" value="HD-Zip_III"/>
</dbReference>
<protein>
    <submittedName>
        <fullName evidence="2">MEKHLA domain-containing protein</fullName>
    </submittedName>
</protein>
<proteinExistence type="predicted"/>
<dbReference type="AlphaFoldDB" id="A0A1F6U5Q4"/>
<sequence length="156" mass="17610">MGAPDETNHFLAGHARLLTGSYRHWTGRDLVDPGLSAAEQARALYEASFIVASHGVETDPVFNYANRAALGLFETGWSDFTSMPSRLSAEPMEREQRAHLLERVNRRGFIDDYSGIRISATGRRFRIQRATVWNVIDTHGAPAGQAVMFRDWKYLR</sequence>
<accession>A0A1F6U5Q4</accession>
<gene>
    <name evidence="2" type="ORF">A3A87_04110</name>
</gene>
<evidence type="ECO:0000313" key="3">
    <source>
        <dbReference type="Proteomes" id="UP000179037"/>
    </source>
</evidence>
<reference evidence="2 3" key="1">
    <citation type="journal article" date="2016" name="Nat. Commun.">
        <title>Thousands of microbial genomes shed light on interconnected biogeochemical processes in an aquifer system.</title>
        <authorList>
            <person name="Anantharaman K."/>
            <person name="Brown C.T."/>
            <person name="Hug L.A."/>
            <person name="Sharon I."/>
            <person name="Castelle C.J."/>
            <person name="Probst A.J."/>
            <person name="Thomas B.C."/>
            <person name="Singh A."/>
            <person name="Wilkins M.J."/>
            <person name="Karaoz U."/>
            <person name="Brodie E.L."/>
            <person name="Williams K.H."/>
            <person name="Hubbard S.S."/>
            <person name="Banfield J.F."/>
        </authorList>
    </citation>
    <scope>NUCLEOTIDE SEQUENCE [LARGE SCALE GENOMIC DNA]</scope>
</reference>
<comment type="caution">
    <text evidence="2">The sequence shown here is derived from an EMBL/GenBank/DDBJ whole genome shotgun (WGS) entry which is preliminary data.</text>
</comment>
<evidence type="ECO:0000313" key="2">
    <source>
        <dbReference type="EMBL" id="OGI52725.1"/>
    </source>
</evidence>
<dbReference type="EMBL" id="MFTC01000009">
    <property type="protein sequence ID" value="OGI52725.1"/>
    <property type="molecule type" value="Genomic_DNA"/>
</dbReference>
<dbReference type="PANTHER" id="PTHR45950:SF7">
    <property type="entry name" value="HOMEOBOX-LEUCINE ZIPPER PROTEIN ATHB-14"/>
    <property type="match status" value="1"/>
</dbReference>
<dbReference type="GO" id="GO:0003700">
    <property type="term" value="F:DNA-binding transcription factor activity"/>
    <property type="evidence" value="ECO:0007669"/>
    <property type="project" value="InterPro"/>
</dbReference>
<dbReference type="STRING" id="1817768.A3A87_04110"/>